<keyword evidence="7 9" id="KW-0275">Fatty acid biosynthesis</keyword>
<dbReference type="Pfam" id="PF08541">
    <property type="entry name" value="ACP_syn_III_C"/>
    <property type="match status" value="1"/>
</dbReference>
<gene>
    <name evidence="12" type="primary">fabH_1</name>
    <name evidence="9" type="synonym">fabH</name>
    <name evidence="12" type="ORF">ANSO36C_28960</name>
</gene>
<dbReference type="SUPFAM" id="SSF53901">
    <property type="entry name" value="Thiolase-like"/>
    <property type="match status" value="1"/>
</dbReference>
<keyword evidence="4 9" id="KW-0808">Transferase</keyword>
<dbReference type="InterPro" id="IPR013747">
    <property type="entry name" value="ACP_syn_III_C"/>
</dbReference>
<dbReference type="PANTHER" id="PTHR34069:SF2">
    <property type="entry name" value="BETA-KETOACYL-[ACYL-CARRIER-PROTEIN] SYNTHASE III"/>
    <property type="match status" value="1"/>
</dbReference>
<name>A0ABN6Q2Q1_NOSCO</name>
<feature type="domain" description="Beta-ketoacyl-[acyl-carrier-protein] synthase III C-terminal" evidence="10">
    <location>
        <begin position="237"/>
        <end position="326"/>
    </location>
</feature>
<dbReference type="HAMAP" id="MF_01815">
    <property type="entry name" value="FabH"/>
    <property type="match status" value="1"/>
</dbReference>
<dbReference type="NCBIfam" id="NF006829">
    <property type="entry name" value="PRK09352.1"/>
    <property type="match status" value="1"/>
</dbReference>
<feature type="active site" evidence="9">
    <location>
        <position position="113"/>
    </location>
</feature>
<dbReference type="Gene3D" id="3.40.47.10">
    <property type="match status" value="1"/>
</dbReference>
<dbReference type="EC" id="2.3.1.180" evidence="9"/>
<accession>A0ABN6Q2Q1</accession>
<reference evidence="12" key="1">
    <citation type="submission" date="2022-04" db="EMBL/GenBank/DDBJ databases">
        <title>Complete genome sequence of a cyanobacterium, Nostoc sp. SO-36, isolated in Antarctica.</title>
        <authorList>
            <person name="Kanesaki Y."/>
            <person name="Effendi D."/>
            <person name="Sakamoto T."/>
            <person name="Ohtani S."/>
            <person name="Awai K."/>
        </authorList>
    </citation>
    <scope>NUCLEOTIDE SEQUENCE</scope>
    <source>
        <strain evidence="12">SO-36</strain>
    </source>
</reference>
<evidence type="ECO:0000256" key="8">
    <source>
        <dbReference type="ARBA" id="ARBA00023315"/>
    </source>
</evidence>
<keyword evidence="8 9" id="KW-0012">Acyltransferase</keyword>
<dbReference type="Proteomes" id="UP001055453">
    <property type="component" value="Chromosome"/>
</dbReference>
<proteinExistence type="inferred from homology"/>
<dbReference type="EMBL" id="AP025732">
    <property type="protein sequence ID" value="BDI17094.1"/>
    <property type="molecule type" value="Genomic_DNA"/>
</dbReference>
<comment type="domain">
    <text evidence="9">The last Arg residue of the ACP-binding site is essential for the weak association between ACP/AcpP and FabH.</text>
</comment>
<feature type="active site" evidence="9">
    <location>
        <position position="253"/>
    </location>
</feature>
<evidence type="ECO:0000256" key="1">
    <source>
        <dbReference type="ARBA" id="ARBA00008642"/>
    </source>
</evidence>
<keyword evidence="6 9" id="KW-0443">Lipid metabolism</keyword>
<dbReference type="NCBIfam" id="TIGR00747">
    <property type="entry name" value="fabH"/>
    <property type="match status" value="1"/>
</dbReference>
<keyword evidence="13" id="KW-1185">Reference proteome</keyword>
<dbReference type="PANTHER" id="PTHR34069">
    <property type="entry name" value="3-OXOACYL-[ACYL-CARRIER-PROTEIN] SYNTHASE 3"/>
    <property type="match status" value="1"/>
</dbReference>
<comment type="subunit">
    <text evidence="9">Homodimer.</text>
</comment>
<evidence type="ECO:0000256" key="7">
    <source>
        <dbReference type="ARBA" id="ARBA00023160"/>
    </source>
</evidence>
<comment type="pathway">
    <text evidence="9">Lipid metabolism; fatty acid biosynthesis.</text>
</comment>
<dbReference type="InterPro" id="IPR004655">
    <property type="entry name" value="FabH"/>
</dbReference>
<evidence type="ECO:0000313" key="13">
    <source>
        <dbReference type="Proteomes" id="UP001055453"/>
    </source>
</evidence>
<dbReference type="InterPro" id="IPR013751">
    <property type="entry name" value="ACP_syn_III_N"/>
</dbReference>
<evidence type="ECO:0000256" key="9">
    <source>
        <dbReference type="HAMAP-Rule" id="MF_01815"/>
    </source>
</evidence>
<evidence type="ECO:0000259" key="10">
    <source>
        <dbReference type="Pfam" id="PF08541"/>
    </source>
</evidence>
<keyword evidence="2 9" id="KW-0963">Cytoplasm</keyword>
<comment type="caution">
    <text evidence="9">Lacks conserved residue(s) required for the propagation of feature annotation.</text>
</comment>
<dbReference type="Pfam" id="PF08545">
    <property type="entry name" value="ACP_syn_III"/>
    <property type="match status" value="1"/>
</dbReference>
<evidence type="ECO:0000256" key="3">
    <source>
        <dbReference type="ARBA" id="ARBA00022516"/>
    </source>
</evidence>
<feature type="active site" evidence="9">
    <location>
        <position position="283"/>
    </location>
</feature>
<protein>
    <recommendedName>
        <fullName evidence="9">Beta-ketoacyl-[acyl-carrier-protein] synthase III</fullName>
        <shortName evidence="9">Beta-ketoacyl-ACP synthase III</shortName>
        <shortName evidence="9">KAS III</shortName>
        <ecNumber evidence="9">2.3.1.180</ecNumber>
    </recommendedName>
    <alternativeName>
        <fullName evidence="9">3-oxoacyl-[acyl-carrier-protein] synthase 3</fullName>
    </alternativeName>
    <alternativeName>
        <fullName evidence="9">3-oxoacyl-[acyl-carrier-protein] synthase III</fullName>
    </alternativeName>
</protein>
<feature type="domain" description="Beta-ketoacyl-[acyl-carrier-protein] synthase III N-terminal" evidence="11">
    <location>
        <begin position="107"/>
        <end position="185"/>
    </location>
</feature>
<organism evidence="12 13">
    <name type="scientific">Nostoc cf. commune SO-36</name>
    <dbReference type="NCBI Taxonomy" id="449208"/>
    <lineage>
        <taxon>Bacteria</taxon>
        <taxon>Bacillati</taxon>
        <taxon>Cyanobacteriota</taxon>
        <taxon>Cyanophyceae</taxon>
        <taxon>Nostocales</taxon>
        <taxon>Nostocaceae</taxon>
        <taxon>Nostoc</taxon>
    </lineage>
</organism>
<comment type="similarity">
    <text evidence="1 9">Belongs to the thiolase-like superfamily. FabH family.</text>
</comment>
<evidence type="ECO:0000259" key="11">
    <source>
        <dbReference type="Pfam" id="PF08545"/>
    </source>
</evidence>
<comment type="subcellular location">
    <subcellularLocation>
        <location evidence="9">Cytoplasm</location>
    </subcellularLocation>
</comment>
<keyword evidence="9" id="KW-0511">Multifunctional enzyme</keyword>
<evidence type="ECO:0000256" key="2">
    <source>
        <dbReference type="ARBA" id="ARBA00022490"/>
    </source>
</evidence>
<evidence type="ECO:0000256" key="6">
    <source>
        <dbReference type="ARBA" id="ARBA00023098"/>
    </source>
</evidence>
<comment type="catalytic activity">
    <reaction evidence="9">
        <text>malonyl-[ACP] + acetyl-CoA + H(+) = 3-oxobutanoyl-[ACP] + CO2 + CoA</text>
        <dbReference type="Rhea" id="RHEA:12080"/>
        <dbReference type="Rhea" id="RHEA-COMP:9623"/>
        <dbReference type="Rhea" id="RHEA-COMP:9625"/>
        <dbReference type="ChEBI" id="CHEBI:15378"/>
        <dbReference type="ChEBI" id="CHEBI:16526"/>
        <dbReference type="ChEBI" id="CHEBI:57287"/>
        <dbReference type="ChEBI" id="CHEBI:57288"/>
        <dbReference type="ChEBI" id="CHEBI:78449"/>
        <dbReference type="ChEBI" id="CHEBI:78450"/>
        <dbReference type="EC" id="2.3.1.180"/>
    </reaction>
</comment>
<keyword evidence="5 9" id="KW-0276">Fatty acid metabolism</keyword>
<evidence type="ECO:0000256" key="4">
    <source>
        <dbReference type="ARBA" id="ARBA00022679"/>
    </source>
</evidence>
<evidence type="ECO:0000256" key="5">
    <source>
        <dbReference type="ARBA" id="ARBA00022832"/>
    </source>
</evidence>
<comment type="function">
    <text evidence="9">Catalyzes the condensation reaction of fatty acid synthesis by the addition to an acyl acceptor of two carbons from malonyl-ACP. Catalyzes the first condensation reaction which initiates fatty acid synthesis and may therefore play a role in governing the total rate of fatty acid production. Possesses both acetoacetyl-ACP synthase and acetyl transacylase activities. Its substrate specificity determines the biosynthesis of branched-chain and/or straight-chain of fatty acids.</text>
</comment>
<evidence type="ECO:0000313" key="12">
    <source>
        <dbReference type="EMBL" id="BDI17094.1"/>
    </source>
</evidence>
<dbReference type="InterPro" id="IPR016039">
    <property type="entry name" value="Thiolase-like"/>
</dbReference>
<keyword evidence="3 9" id="KW-0444">Lipid biosynthesis</keyword>
<dbReference type="CDD" id="cd00830">
    <property type="entry name" value="KAS_III"/>
    <property type="match status" value="1"/>
</dbReference>
<sequence>MIPVKLSALGVYLPTQIMTNHEIAKIVDTSDEWIRTRTGIVERRIASPEESTSTLATAAAKQVLDKRGIESLEVEMILVATMMPDTPFPSVACQVQNNIGAWNAFAFDISAACSGFVYGLETAAQFIKTGTVRNALVIGAEVLSRCIDWQDRSTCVLFGDGAGAVLLESGQEENGFLASVLRADGSGKHLLYMPAGGTTLPTSIQTVENRQHFLKMNGGELFQVVVPMVCDTIIDTCNKANISVEDIELIIPHQANIHIIEEVAVYLGISFERFMCNLHKYGNTSAASIPLALFDAVQEGKIVTGDYVMMVGFGAGLTCGASLIRWDKSFVC</sequence>